<keyword evidence="3" id="KW-1185">Reference proteome</keyword>
<sequence>MIVLLILICFSTENCDTDSDVDDSHFVACLYVILNCAVSGSAASLRHYAC</sequence>
<dbReference type="AlphaFoldDB" id="A0A8T0HZN6"/>
<name>A0A8T0HZN6_CERPU</name>
<keyword evidence="1" id="KW-0732">Signal</keyword>
<dbReference type="EMBL" id="CM026425">
    <property type="protein sequence ID" value="KAG0576237.1"/>
    <property type="molecule type" value="Genomic_DNA"/>
</dbReference>
<reference evidence="2" key="1">
    <citation type="submission" date="2020-06" db="EMBL/GenBank/DDBJ databases">
        <title>WGS assembly of Ceratodon purpureus strain R40.</title>
        <authorList>
            <person name="Carey S.B."/>
            <person name="Jenkins J."/>
            <person name="Shu S."/>
            <person name="Lovell J.T."/>
            <person name="Sreedasyam A."/>
            <person name="Maumus F."/>
            <person name="Tiley G.P."/>
            <person name="Fernandez-Pozo N."/>
            <person name="Barry K."/>
            <person name="Chen C."/>
            <person name="Wang M."/>
            <person name="Lipzen A."/>
            <person name="Daum C."/>
            <person name="Saski C.A."/>
            <person name="Payton A.C."/>
            <person name="Mcbreen J.C."/>
            <person name="Conrad R.E."/>
            <person name="Kollar L.M."/>
            <person name="Olsson S."/>
            <person name="Huttunen S."/>
            <person name="Landis J.B."/>
            <person name="Wickett N.J."/>
            <person name="Johnson M.G."/>
            <person name="Rensing S.A."/>
            <person name="Grimwood J."/>
            <person name="Schmutz J."/>
            <person name="Mcdaniel S.F."/>
        </authorList>
    </citation>
    <scope>NUCLEOTIDE SEQUENCE</scope>
    <source>
        <strain evidence="2">R40</strain>
    </source>
</reference>
<feature type="chain" id="PRO_5035832877" evidence="1">
    <location>
        <begin position="18"/>
        <end position="50"/>
    </location>
</feature>
<comment type="caution">
    <text evidence="2">The sequence shown here is derived from an EMBL/GenBank/DDBJ whole genome shotgun (WGS) entry which is preliminary data.</text>
</comment>
<organism evidence="2 3">
    <name type="scientific">Ceratodon purpureus</name>
    <name type="common">Fire moss</name>
    <name type="synonym">Dicranum purpureum</name>
    <dbReference type="NCBI Taxonomy" id="3225"/>
    <lineage>
        <taxon>Eukaryota</taxon>
        <taxon>Viridiplantae</taxon>
        <taxon>Streptophyta</taxon>
        <taxon>Embryophyta</taxon>
        <taxon>Bryophyta</taxon>
        <taxon>Bryophytina</taxon>
        <taxon>Bryopsida</taxon>
        <taxon>Dicranidae</taxon>
        <taxon>Pseudoditrichales</taxon>
        <taxon>Ditrichaceae</taxon>
        <taxon>Ceratodon</taxon>
    </lineage>
</organism>
<evidence type="ECO:0000313" key="3">
    <source>
        <dbReference type="Proteomes" id="UP000822688"/>
    </source>
</evidence>
<proteinExistence type="predicted"/>
<evidence type="ECO:0000256" key="1">
    <source>
        <dbReference type="SAM" id="SignalP"/>
    </source>
</evidence>
<accession>A0A8T0HZN6</accession>
<dbReference type="Proteomes" id="UP000822688">
    <property type="component" value="Chromosome 5"/>
</dbReference>
<evidence type="ECO:0000313" key="2">
    <source>
        <dbReference type="EMBL" id="KAG0576237.1"/>
    </source>
</evidence>
<gene>
    <name evidence="2" type="ORF">KC19_5G065500</name>
</gene>
<protein>
    <submittedName>
        <fullName evidence="2">Uncharacterized protein</fullName>
    </submittedName>
</protein>
<feature type="signal peptide" evidence="1">
    <location>
        <begin position="1"/>
        <end position="17"/>
    </location>
</feature>